<proteinExistence type="predicted"/>
<reference evidence="1 2" key="1">
    <citation type="submission" date="2021-06" db="EMBL/GenBank/DDBJ databases">
        <authorList>
            <person name="Palmer J.M."/>
        </authorList>
    </citation>
    <scope>NUCLEOTIDE SEQUENCE [LARGE SCALE GENOMIC DNA]</scope>
    <source>
        <strain evidence="1 2">GA_2019</strain>
        <tissue evidence="1">Muscle</tissue>
    </source>
</reference>
<dbReference type="EMBL" id="JAHRIO010071414">
    <property type="protein sequence ID" value="MEQ2182006.1"/>
    <property type="molecule type" value="Genomic_DNA"/>
</dbReference>
<sequence length="111" mass="12357">MRATSLPEQNNNDDGRCCLSKANAVPADQLILTSTSSSAPQGQPQKLRKVILFPRCSSYVRLSHIRCQSCLPHLSPGKKESGGLARFLFTKRENNALTAKYIAYLFLRVFD</sequence>
<evidence type="ECO:0000313" key="2">
    <source>
        <dbReference type="Proteomes" id="UP001476798"/>
    </source>
</evidence>
<accession>A0ABV0PEV2</accession>
<comment type="caution">
    <text evidence="1">The sequence shown here is derived from an EMBL/GenBank/DDBJ whole genome shotgun (WGS) entry which is preliminary data.</text>
</comment>
<evidence type="ECO:0000313" key="1">
    <source>
        <dbReference type="EMBL" id="MEQ2182006.1"/>
    </source>
</evidence>
<name>A0ABV0PEV2_9TELE</name>
<organism evidence="1 2">
    <name type="scientific">Goodea atripinnis</name>
    <dbReference type="NCBI Taxonomy" id="208336"/>
    <lineage>
        <taxon>Eukaryota</taxon>
        <taxon>Metazoa</taxon>
        <taxon>Chordata</taxon>
        <taxon>Craniata</taxon>
        <taxon>Vertebrata</taxon>
        <taxon>Euteleostomi</taxon>
        <taxon>Actinopterygii</taxon>
        <taxon>Neopterygii</taxon>
        <taxon>Teleostei</taxon>
        <taxon>Neoteleostei</taxon>
        <taxon>Acanthomorphata</taxon>
        <taxon>Ovalentaria</taxon>
        <taxon>Atherinomorphae</taxon>
        <taxon>Cyprinodontiformes</taxon>
        <taxon>Goodeidae</taxon>
        <taxon>Goodea</taxon>
    </lineage>
</organism>
<protein>
    <submittedName>
        <fullName evidence="1">Uncharacterized protein</fullName>
    </submittedName>
</protein>
<gene>
    <name evidence="1" type="ORF">GOODEAATRI_017633</name>
</gene>
<keyword evidence="2" id="KW-1185">Reference proteome</keyword>
<dbReference type="Proteomes" id="UP001476798">
    <property type="component" value="Unassembled WGS sequence"/>
</dbReference>